<evidence type="ECO:0000313" key="10">
    <source>
        <dbReference type="Proteomes" id="UP000549394"/>
    </source>
</evidence>
<gene>
    <name evidence="9" type="ORF">DGYR_LOCUS8918</name>
</gene>
<keyword evidence="4" id="KW-0804">Transcription</keyword>
<accession>A0A7I8W2B6</accession>
<dbReference type="Proteomes" id="UP000549394">
    <property type="component" value="Unassembled WGS sequence"/>
</dbReference>
<dbReference type="GO" id="GO:0046983">
    <property type="term" value="F:protein dimerization activity"/>
    <property type="evidence" value="ECO:0007669"/>
    <property type="project" value="InterPro"/>
</dbReference>
<evidence type="ECO:0000256" key="5">
    <source>
        <dbReference type="ARBA" id="ARBA00023242"/>
    </source>
</evidence>
<feature type="compositionally biased region" description="Polar residues" evidence="7">
    <location>
        <begin position="451"/>
        <end position="473"/>
    </location>
</feature>
<dbReference type="Gene3D" id="4.10.280.10">
    <property type="entry name" value="Helix-loop-helix DNA-binding domain"/>
    <property type="match status" value="1"/>
</dbReference>
<feature type="domain" description="BHLH" evidence="8">
    <location>
        <begin position="640"/>
        <end position="696"/>
    </location>
</feature>
<dbReference type="PANTHER" id="PTHR15741">
    <property type="entry name" value="BASIC HELIX-LOOP-HELIX ZIP TRANSCRIPTION FACTOR"/>
    <property type="match status" value="1"/>
</dbReference>
<keyword evidence="3" id="KW-0238">DNA-binding</keyword>
<name>A0A7I8W2B6_9ANNE</name>
<dbReference type="GO" id="GO:0000981">
    <property type="term" value="F:DNA-binding transcription factor activity, RNA polymerase II-specific"/>
    <property type="evidence" value="ECO:0007669"/>
    <property type="project" value="TreeGrafter"/>
</dbReference>
<evidence type="ECO:0000313" key="9">
    <source>
        <dbReference type="EMBL" id="CAD5120905.1"/>
    </source>
</evidence>
<dbReference type="SMART" id="SM00353">
    <property type="entry name" value="HLH"/>
    <property type="match status" value="1"/>
</dbReference>
<proteinExistence type="predicted"/>
<dbReference type="InterPro" id="IPR036638">
    <property type="entry name" value="HLH_DNA-bd_sf"/>
</dbReference>
<dbReference type="Pfam" id="PF00010">
    <property type="entry name" value="HLH"/>
    <property type="match status" value="1"/>
</dbReference>
<reference evidence="9 10" key="1">
    <citation type="submission" date="2020-08" db="EMBL/GenBank/DDBJ databases">
        <authorList>
            <person name="Hejnol A."/>
        </authorList>
    </citation>
    <scope>NUCLEOTIDE SEQUENCE [LARGE SCALE GENOMIC DNA]</scope>
</reference>
<protein>
    <submittedName>
        <fullName evidence="9">DgyrCDS9458</fullName>
    </submittedName>
</protein>
<keyword evidence="2" id="KW-0805">Transcription regulation</keyword>
<evidence type="ECO:0000256" key="6">
    <source>
        <dbReference type="SAM" id="Coils"/>
    </source>
</evidence>
<dbReference type="AlphaFoldDB" id="A0A7I8W2B6"/>
<dbReference type="GO" id="GO:0005634">
    <property type="term" value="C:nucleus"/>
    <property type="evidence" value="ECO:0007669"/>
    <property type="project" value="UniProtKB-SubCell"/>
</dbReference>
<dbReference type="GO" id="GO:0000978">
    <property type="term" value="F:RNA polymerase II cis-regulatory region sequence-specific DNA binding"/>
    <property type="evidence" value="ECO:0007669"/>
    <property type="project" value="TreeGrafter"/>
</dbReference>
<dbReference type="SUPFAM" id="SSF47459">
    <property type="entry name" value="HLH, helix-loop-helix DNA-binding domain"/>
    <property type="match status" value="1"/>
</dbReference>
<dbReference type="InterPro" id="IPR011598">
    <property type="entry name" value="bHLH_dom"/>
</dbReference>
<evidence type="ECO:0000256" key="4">
    <source>
        <dbReference type="ARBA" id="ARBA00023163"/>
    </source>
</evidence>
<evidence type="ECO:0000256" key="2">
    <source>
        <dbReference type="ARBA" id="ARBA00023015"/>
    </source>
</evidence>
<dbReference type="EMBL" id="CAJFCJ010000013">
    <property type="protein sequence ID" value="CAD5120905.1"/>
    <property type="molecule type" value="Genomic_DNA"/>
</dbReference>
<dbReference type="CDD" id="cd11405">
    <property type="entry name" value="bHLHzip_MLXIP_like"/>
    <property type="match status" value="1"/>
</dbReference>
<feature type="coiled-coil region" evidence="6">
    <location>
        <begin position="693"/>
        <end position="727"/>
    </location>
</feature>
<keyword evidence="6" id="KW-0175">Coiled coil</keyword>
<feature type="compositionally biased region" description="Polar residues" evidence="7">
    <location>
        <begin position="1"/>
        <end position="10"/>
    </location>
</feature>
<dbReference type="PROSITE" id="PS50888">
    <property type="entry name" value="BHLH"/>
    <property type="match status" value="1"/>
</dbReference>
<dbReference type="CDD" id="cd21739">
    <property type="entry name" value="NES2-NLS_ChREBP-like"/>
    <property type="match status" value="1"/>
</dbReference>
<comment type="caution">
    <text evidence="9">The sequence shown here is derived from an EMBL/GenBank/DDBJ whole genome shotgun (WGS) entry which is preliminary data.</text>
</comment>
<keyword evidence="10" id="KW-1185">Reference proteome</keyword>
<keyword evidence="5" id="KW-0539">Nucleus</keyword>
<dbReference type="OrthoDB" id="6086776at2759"/>
<evidence type="ECO:0000256" key="1">
    <source>
        <dbReference type="ARBA" id="ARBA00004123"/>
    </source>
</evidence>
<sequence>MEAEQFTSSLVGREEDDSNWDRDDNTIHSGHFMVSRVHSGEEEEGEEDAISPKNTDQRGYDFTSAELDTSKIYLFGNRSTNTLTVEKELTTLFDCLTIAYSAKLTSPKWKRFKGVKLQLKDKIRLNNIIWREWYMQYIQNRHPVICRFSAPIADETHAKPEAVVLEGKYWKRKLENVTAEYKKWRSYSMHQLKFKNNDLLDIFAHTRKDSRDSDSSLPLFNINSNLSTIMNEIMFDQPEDMDFSADTLFSSFSVLPFPNPKEISNAPVPADAIQPGLVQLQPNIDELMEIDGNDIFINGNVSMSQSHSVAEPAAPSVSYTPTSFSSSPSLFRVAAPAQQTAQNTSLNALLNASSANSQQQLIQTVQPIVVSSDLLNLIVQQSSAPVQLVTNTTQSQPIKIEETPVSPPIQPFINDQLRTLAKNNTPKPPPAVSSTLTSKPTVQQLLEMKSNQTKISSQIQETSHQLPATTPNSEFRIPRNPPTISNNTHFQNNLQKKRVVIVEPQQSKQNQSKNKILANLLTGTPTQYHLNHEQVKKEKSYIPIKPATNATVSSSQSIINQISPSSSVLINRIFTERQTVNDFQRQVLINAAGDACQPPVLQPQSPITSTTVQQPTNYTKAPMSPPTSQVCVTVERDSNRRKLGHKNAEQKRRVNIKYGFDMLHELVPSLNSTAGGSGKVSKAVTLTKGAEYVRKLKADRQKCDTEMESLRKQIEELNNEISNCQAQLPATGVPVTRQRADHMKNMLNDYVKKRTLSNWKFWIFSIIIKPLFDTFRDMVSTASEAEMCRTVLAWLEQHCSLVQLRPGVLSSLTELSTKTAILTDPSKVPEQATLAVQAVKH</sequence>
<feature type="region of interest" description="Disordered" evidence="7">
    <location>
        <begin position="451"/>
        <end position="490"/>
    </location>
</feature>
<organism evidence="9 10">
    <name type="scientific">Dimorphilus gyrociliatus</name>
    <dbReference type="NCBI Taxonomy" id="2664684"/>
    <lineage>
        <taxon>Eukaryota</taxon>
        <taxon>Metazoa</taxon>
        <taxon>Spiralia</taxon>
        <taxon>Lophotrochozoa</taxon>
        <taxon>Annelida</taxon>
        <taxon>Polychaeta</taxon>
        <taxon>Polychaeta incertae sedis</taxon>
        <taxon>Dinophilidae</taxon>
        <taxon>Dimorphilus</taxon>
    </lineage>
</organism>
<feature type="region of interest" description="Disordered" evidence="7">
    <location>
        <begin position="1"/>
        <end position="59"/>
    </location>
</feature>
<comment type="subcellular location">
    <subcellularLocation>
        <location evidence="1">Nucleus</location>
    </subcellularLocation>
</comment>
<dbReference type="InterPro" id="IPR052207">
    <property type="entry name" value="Max-like/E-box_TFs"/>
</dbReference>
<evidence type="ECO:0000259" key="8">
    <source>
        <dbReference type="PROSITE" id="PS50888"/>
    </source>
</evidence>
<evidence type="ECO:0000256" key="3">
    <source>
        <dbReference type="ARBA" id="ARBA00023125"/>
    </source>
</evidence>
<evidence type="ECO:0000256" key="7">
    <source>
        <dbReference type="SAM" id="MobiDB-lite"/>
    </source>
</evidence>
<dbReference type="PANTHER" id="PTHR15741:SF37">
    <property type="entry name" value="LD38259P"/>
    <property type="match status" value="1"/>
</dbReference>